<evidence type="ECO:0000313" key="2">
    <source>
        <dbReference type="EMBL" id="USN15596.1"/>
    </source>
</evidence>
<dbReference type="EMBL" id="ON529857">
    <property type="protein sequence ID" value="USN15596.1"/>
    <property type="molecule type" value="Genomic_DNA"/>
</dbReference>
<name>A0A9E7SLA0_9CAUD</name>
<sequence>MRLTSAAVMRAAAATLLAQAATLTREADRIESGDPAEINAGDPSQFSAGDPSEFTAGDPSEFSHITHPEVRESLAAGPAGEWDARFTCAVLLSYDAHQRDQLDADQPDRTQAIEALQEACEPDTGDRDRARAWAALYRFWMDRDPPELNNEAAPYLAIFTGQAMIMDHAMDVDDARWTYPVTRAEFQDAVATHDLTAFDALSDAAAAPAEVRAWAGPFEIKVRARRYRIHRESPAVSPRYADTPEQVQAILRRLFAQDAAIAAHVAGSADLIKQIDAFPSFDLKPGHSYEFYGHEGMLTVTTQWADPFDPGDED</sequence>
<evidence type="ECO:0000313" key="3">
    <source>
        <dbReference type="Proteomes" id="UP001056576"/>
    </source>
</evidence>
<dbReference type="Proteomes" id="UP001056576">
    <property type="component" value="Segment"/>
</dbReference>
<gene>
    <name evidence="2" type="ORF">KIKIMORA_04780</name>
</gene>
<feature type="region of interest" description="Disordered" evidence="1">
    <location>
        <begin position="29"/>
        <end position="63"/>
    </location>
</feature>
<protein>
    <submittedName>
        <fullName evidence="2">Uncharacterized protein</fullName>
    </submittedName>
</protein>
<accession>A0A9E7SLA0</accession>
<reference evidence="2 3" key="1">
    <citation type="submission" date="2022-05" db="EMBL/GenBank/DDBJ databases">
        <authorList>
            <person name="Friedrich I."/>
            <person name="Poehlein A."/>
            <person name="Schneider D."/>
            <person name="Hertel R."/>
            <person name="Daniel R."/>
        </authorList>
    </citation>
    <scope>NUCLEOTIDE SEQUENCE [LARGE SCALE GENOMIC DNA]</scope>
</reference>
<keyword evidence="3" id="KW-1185">Reference proteome</keyword>
<evidence type="ECO:0000256" key="1">
    <source>
        <dbReference type="SAM" id="MobiDB-lite"/>
    </source>
</evidence>
<organism evidence="2 3">
    <name type="scientific">Brevundimonas phage vB_BpoS-Kikimora</name>
    <dbReference type="NCBI Taxonomy" id="2948601"/>
    <lineage>
        <taxon>Viruses</taxon>
        <taxon>Duplodnaviria</taxon>
        <taxon>Heunggongvirae</taxon>
        <taxon>Uroviricota</taxon>
        <taxon>Caudoviricetes</taxon>
        <taxon>Jeanschmidtviridae</taxon>
        <taxon>Kikimoravirus</taxon>
        <taxon>Kikimoravirus kikimora</taxon>
    </lineage>
</organism>
<proteinExistence type="predicted"/>